<dbReference type="RefSeq" id="WP_013216032.1">
    <property type="nucleotide sequence ID" value="NC_014313.1"/>
</dbReference>
<name>D8JQB9_HYPDA</name>
<dbReference type="InterPro" id="IPR003719">
    <property type="entry name" value="Phenazine_PhzF-like"/>
</dbReference>
<comment type="similarity">
    <text evidence="1">Belongs to the PhzF family.</text>
</comment>
<reference evidence="4" key="1">
    <citation type="journal article" date="2011" name="J. Bacteriol.">
        <title>Genome sequences of eight morphologically diverse alphaproteobacteria.</title>
        <authorList>
            <consortium name="US DOE Joint Genome Institute"/>
            <person name="Brown P.J."/>
            <person name="Kysela D.T."/>
            <person name="Buechlein A."/>
            <person name="Hemmerich C."/>
            <person name="Brun Y.V."/>
        </authorList>
    </citation>
    <scope>NUCLEOTIDE SEQUENCE [LARGE SCALE GENOMIC DNA]</scope>
    <source>
        <strain evidence="4">ATCC 51888 / DSM 1869 / NCIB 11706 / TK 0415</strain>
    </source>
</reference>
<dbReference type="GO" id="GO:0016853">
    <property type="term" value="F:isomerase activity"/>
    <property type="evidence" value="ECO:0007669"/>
    <property type="project" value="TreeGrafter"/>
</dbReference>
<dbReference type="Gene3D" id="3.10.310.10">
    <property type="entry name" value="Diaminopimelate Epimerase, Chain A, domain 1"/>
    <property type="match status" value="2"/>
</dbReference>
<dbReference type="NCBIfam" id="TIGR00654">
    <property type="entry name" value="PhzF_family"/>
    <property type="match status" value="1"/>
</dbReference>
<dbReference type="GO" id="GO:0005737">
    <property type="term" value="C:cytoplasm"/>
    <property type="evidence" value="ECO:0007669"/>
    <property type="project" value="TreeGrafter"/>
</dbReference>
<feature type="active site" evidence="2">
    <location>
        <position position="46"/>
    </location>
</feature>
<evidence type="ECO:0000256" key="2">
    <source>
        <dbReference type="PIRSR" id="PIRSR016184-1"/>
    </source>
</evidence>
<organism evidence="3 4">
    <name type="scientific">Hyphomicrobium denitrificans (strain ATCC 51888 / DSM 1869 / NCIMB 11706 / TK 0415)</name>
    <dbReference type="NCBI Taxonomy" id="582899"/>
    <lineage>
        <taxon>Bacteria</taxon>
        <taxon>Pseudomonadati</taxon>
        <taxon>Pseudomonadota</taxon>
        <taxon>Alphaproteobacteria</taxon>
        <taxon>Hyphomicrobiales</taxon>
        <taxon>Hyphomicrobiaceae</taxon>
        <taxon>Hyphomicrobium</taxon>
    </lineage>
</organism>
<keyword evidence="4" id="KW-1185">Reference proteome</keyword>
<dbReference type="PANTHER" id="PTHR13774:SF32">
    <property type="entry name" value="ANTISENSE-ENHANCING SEQUENCE 1"/>
    <property type="match status" value="1"/>
</dbReference>
<dbReference type="eggNOG" id="COG0384">
    <property type="taxonomic scope" value="Bacteria"/>
</dbReference>
<dbReference type="PIRSF" id="PIRSF016184">
    <property type="entry name" value="PhzC_PhzF"/>
    <property type="match status" value="1"/>
</dbReference>
<dbReference type="SUPFAM" id="SSF54506">
    <property type="entry name" value="Diaminopimelate epimerase-like"/>
    <property type="match status" value="1"/>
</dbReference>
<dbReference type="OrthoDB" id="9788221at2"/>
<accession>D8JQB9</accession>
<protein>
    <submittedName>
        <fullName evidence="3">Phenazine biosynthesis protein PhzF family</fullName>
    </submittedName>
</protein>
<dbReference type="AlphaFoldDB" id="D8JQB9"/>
<dbReference type="Proteomes" id="UP000002033">
    <property type="component" value="Chromosome"/>
</dbReference>
<dbReference type="Pfam" id="PF02567">
    <property type="entry name" value="PhzC-PhzF"/>
    <property type="match status" value="1"/>
</dbReference>
<dbReference type="PANTHER" id="PTHR13774">
    <property type="entry name" value="PHENAZINE BIOSYNTHESIS PROTEIN"/>
    <property type="match status" value="1"/>
</dbReference>
<dbReference type="EMBL" id="CP002083">
    <property type="protein sequence ID" value="ADJ23873.1"/>
    <property type="molecule type" value="Genomic_DNA"/>
</dbReference>
<evidence type="ECO:0000256" key="1">
    <source>
        <dbReference type="ARBA" id="ARBA00008270"/>
    </source>
</evidence>
<evidence type="ECO:0000313" key="4">
    <source>
        <dbReference type="Proteomes" id="UP000002033"/>
    </source>
</evidence>
<proteinExistence type="inferred from homology"/>
<sequence>MALNYYILDVFTERPFGGNPLAVVTEADSLSSADMQTIAREFNLSETVFVLTPTSAGHTARIRIFTPSRELAFAGHPTLGAAVLLAELRSQPQLNGESDAIIALEEEIGSVRVGVRLRTQAAAFGEFDAPKATATLERLPEPEEVSAAVGLIPIEVGFENHKPTLLRGANNFAFVPVANLEAMAKVKVAPQRWADVFSSRDVHGVFLYTRQSVRVQSAFHARMFAPDLGVPEDPATGSAAAGFAHVINEFDELPDGTHKRAIEQGIEMGRPSAIALTMTIGRGKLETVRIGGHAIRVAEGKLLA</sequence>
<evidence type="ECO:0000313" key="3">
    <source>
        <dbReference type="EMBL" id="ADJ23873.1"/>
    </source>
</evidence>
<dbReference type="KEGG" id="hdn:Hden_2074"/>
<gene>
    <name evidence="3" type="ordered locus">Hden_2074</name>
</gene>
<dbReference type="HOGENOM" id="CLU_048756_0_1_5"/>